<evidence type="ECO:0008006" key="4">
    <source>
        <dbReference type="Google" id="ProtNLM"/>
    </source>
</evidence>
<protein>
    <recommendedName>
        <fullName evidence="4">Membrane-associated kinase regulator</fullName>
    </recommendedName>
</protein>
<name>A0AAP0CX45_9ASTR</name>
<reference evidence="2 3" key="1">
    <citation type="submission" date="2024-04" db="EMBL/GenBank/DDBJ databases">
        <title>The reference genome of an endangered Asteraceae, Deinandra increscens subsp. villosa, native to the Central Coast of California.</title>
        <authorList>
            <person name="Guilliams M."/>
            <person name="Hasenstab-Lehman K."/>
            <person name="Meyer R."/>
            <person name="Mcevoy S."/>
        </authorList>
    </citation>
    <scope>NUCLEOTIDE SEQUENCE [LARGE SCALE GENOMIC DNA]</scope>
    <source>
        <tissue evidence="2">Leaf</tissue>
    </source>
</reference>
<proteinExistence type="predicted"/>
<keyword evidence="3" id="KW-1185">Reference proteome</keyword>
<dbReference type="AlphaFoldDB" id="A0AAP0CX45"/>
<feature type="region of interest" description="Disordered" evidence="1">
    <location>
        <begin position="221"/>
        <end position="255"/>
    </location>
</feature>
<sequence>MDVFSLVKFWRNAGIGDPINSVKFDVTDDDDEGCFFDLVFTTPPDISRQQGCSKSPNTPHFFNRKILPLDCSSNNNNNNKTPTTPCRSPFRVLMLGFQSPRVKSSNKEMKYCEIVEEEEEVVTISSLLNTSSSLRRSENQMPSSSSSKRFSKDIVNRYLNLIRRPLVVSRSRPNQYKHLGKSRSKQPAIPSSSSSISRRHDDSALDGIQSAILHCKKSYSSSQDGCHVLSRSGSAPSQSQGLRISSVDEEKRSSI</sequence>
<evidence type="ECO:0000313" key="2">
    <source>
        <dbReference type="EMBL" id="KAK9060864.1"/>
    </source>
</evidence>
<evidence type="ECO:0000313" key="3">
    <source>
        <dbReference type="Proteomes" id="UP001408789"/>
    </source>
</evidence>
<comment type="caution">
    <text evidence="2">The sequence shown here is derived from an EMBL/GenBank/DDBJ whole genome shotgun (WGS) entry which is preliminary data.</text>
</comment>
<dbReference type="PANTHER" id="PTHR33929:SF15">
    <property type="entry name" value="MEMBRANE-ASSOCIATED KINASE REGULATOR 2_5"/>
    <property type="match status" value="1"/>
</dbReference>
<feature type="region of interest" description="Disordered" evidence="1">
    <location>
        <begin position="172"/>
        <end position="203"/>
    </location>
</feature>
<organism evidence="2 3">
    <name type="scientific">Deinandra increscens subsp. villosa</name>
    <dbReference type="NCBI Taxonomy" id="3103831"/>
    <lineage>
        <taxon>Eukaryota</taxon>
        <taxon>Viridiplantae</taxon>
        <taxon>Streptophyta</taxon>
        <taxon>Embryophyta</taxon>
        <taxon>Tracheophyta</taxon>
        <taxon>Spermatophyta</taxon>
        <taxon>Magnoliopsida</taxon>
        <taxon>eudicotyledons</taxon>
        <taxon>Gunneridae</taxon>
        <taxon>Pentapetalae</taxon>
        <taxon>asterids</taxon>
        <taxon>campanulids</taxon>
        <taxon>Asterales</taxon>
        <taxon>Asteraceae</taxon>
        <taxon>Asteroideae</taxon>
        <taxon>Heliantheae alliance</taxon>
        <taxon>Madieae</taxon>
        <taxon>Madiinae</taxon>
        <taxon>Deinandra</taxon>
    </lineage>
</organism>
<gene>
    <name evidence="2" type="ORF">SSX86_018044</name>
</gene>
<feature type="compositionally biased region" description="Low complexity" evidence="1">
    <location>
        <begin position="185"/>
        <end position="196"/>
    </location>
</feature>
<evidence type="ECO:0000256" key="1">
    <source>
        <dbReference type="SAM" id="MobiDB-lite"/>
    </source>
</evidence>
<feature type="compositionally biased region" description="Polar residues" evidence="1">
    <location>
        <begin position="231"/>
        <end position="243"/>
    </location>
</feature>
<dbReference type="PANTHER" id="PTHR33929">
    <property type="entry name" value="MEMBRANE-ASSOCIATED KINASE REGULATOR 2-RELATED"/>
    <property type="match status" value="1"/>
</dbReference>
<dbReference type="EMBL" id="JBCNJP010000019">
    <property type="protein sequence ID" value="KAK9060864.1"/>
    <property type="molecule type" value="Genomic_DNA"/>
</dbReference>
<accession>A0AAP0CX45</accession>
<dbReference type="Proteomes" id="UP001408789">
    <property type="component" value="Unassembled WGS sequence"/>
</dbReference>
<dbReference type="GO" id="GO:0005886">
    <property type="term" value="C:plasma membrane"/>
    <property type="evidence" value="ECO:0007669"/>
    <property type="project" value="InterPro"/>
</dbReference>
<dbReference type="InterPro" id="IPR039619">
    <property type="entry name" value="MAKR2/5"/>
</dbReference>
<feature type="compositionally biased region" description="Basic and acidic residues" evidence="1">
    <location>
        <begin position="246"/>
        <end position="255"/>
    </location>
</feature>